<keyword evidence="2" id="KW-0548">Nucleotidyltransferase</keyword>
<keyword evidence="4" id="KW-0255">Endonuclease</keyword>
<organism evidence="9">
    <name type="scientific">Tanacetum cinerariifolium</name>
    <name type="common">Dalmatian daisy</name>
    <name type="synonym">Chrysanthemum cinerariifolium</name>
    <dbReference type="NCBI Taxonomy" id="118510"/>
    <lineage>
        <taxon>Eukaryota</taxon>
        <taxon>Viridiplantae</taxon>
        <taxon>Streptophyta</taxon>
        <taxon>Embryophyta</taxon>
        <taxon>Tracheophyta</taxon>
        <taxon>Spermatophyta</taxon>
        <taxon>Magnoliopsida</taxon>
        <taxon>eudicotyledons</taxon>
        <taxon>Gunneridae</taxon>
        <taxon>Pentapetalae</taxon>
        <taxon>asterids</taxon>
        <taxon>campanulids</taxon>
        <taxon>Asterales</taxon>
        <taxon>Asteraceae</taxon>
        <taxon>Asteroideae</taxon>
        <taxon>Anthemideae</taxon>
        <taxon>Anthemidinae</taxon>
        <taxon>Tanacetum</taxon>
    </lineage>
</organism>
<protein>
    <submittedName>
        <fullName evidence="9">Reverse transcriptase domain-containing protein</fullName>
    </submittedName>
</protein>
<dbReference type="PROSITE" id="PS50994">
    <property type="entry name" value="INTEGRASE"/>
    <property type="match status" value="1"/>
</dbReference>
<dbReference type="Gene3D" id="3.30.420.10">
    <property type="entry name" value="Ribonuclease H-like superfamily/Ribonuclease H"/>
    <property type="match status" value="2"/>
</dbReference>
<dbReference type="EMBL" id="BKCJ010004401">
    <property type="protein sequence ID" value="GEU60827.1"/>
    <property type="molecule type" value="Genomic_DNA"/>
</dbReference>
<dbReference type="SMART" id="SM00343">
    <property type="entry name" value="ZnF_C2HC"/>
    <property type="match status" value="1"/>
</dbReference>
<dbReference type="Gene3D" id="2.40.70.10">
    <property type="entry name" value="Acid Proteases"/>
    <property type="match status" value="1"/>
</dbReference>
<keyword evidence="5" id="KW-0863">Zinc-finger</keyword>
<dbReference type="InterPro" id="IPR012337">
    <property type="entry name" value="RNaseH-like_sf"/>
</dbReference>
<keyword evidence="3" id="KW-0540">Nuclease</keyword>
<dbReference type="InterPro" id="IPR036397">
    <property type="entry name" value="RNaseH_sf"/>
</dbReference>
<evidence type="ECO:0000313" key="9">
    <source>
        <dbReference type="EMBL" id="GEU60827.1"/>
    </source>
</evidence>
<dbReference type="Gene3D" id="1.10.340.70">
    <property type="match status" value="2"/>
</dbReference>
<dbReference type="InterPro" id="IPR001878">
    <property type="entry name" value="Znf_CCHC"/>
</dbReference>
<dbReference type="GO" id="GO:0003964">
    <property type="term" value="F:RNA-directed DNA polymerase activity"/>
    <property type="evidence" value="ECO:0007669"/>
    <property type="project" value="UniProtKB-KW"/>
</dbReference>
<dbReference type="SUPFAM" id="SSF53098">
    <property type="entry name" value="Ribonuclease H-like"/>
    <property type="match status" value="2"/>
</dbReference>
<dbReference type="InterPro" id="IPR001584">
    <property type="entry name" value="Integrase_cat-core"/>
</dbReference>
<evidence type="ECO:0000259" key="7">
    <source>
        <dbReference type="PROSITE" id="PS50158"/>
    </source>
</evidence>
<dbReference type="PROSITE" id="PS50158">
    <property type="entry name" value="ZF_CCHC"/>
    <property type="match status" value="1"/>
</dbReference>
<name>A0A699GNI6_TANCI</name>
<keyword evidence="4" id="KW-0378">Hydrolase</keyword>
<gene>
    <name evidence="9" type="ORF">Tci_032805</name>
</gene>
<feature type="domain" description="CCHC-type" evidence="7">
    <location>
        <begin position="1138"/>
        <end position="1153"/>
    </location>
</feature>
<dbReference type="Pfam" id="PF08284">
    <property type="entry name" value="RVP_2"/>
    <property type="match status" value="1"/>
</dbReference>
<evidence type="ECO:0000256" key="1">
    <source>
        <dbReference type="ARBA" id="ARBA00022679"/>
    </source>
</evidence>
<evidence type="ECO:0000256" key="5">
    <source>
        <dbReference type="PROSITE-ProRule" id="PRU00047"/>
    </source>
</evidence>
<dbReference type="InterPro" id="IPR041588">
    <property type="entry name" value="Integrase_H2C2"/>
</dbReference>
<dbReference type="Gene3D" id="3.10.10.10">
    <property type="entry name" value="HIV Type 1 Reverse Transcriptase, subunit A, domain 1"/>
    <property type="match status" value="1"/>
</dbReference>
<feature type="region of interest" description="Disordered" evidence="6">
    <location>
        <begin position="917"/>
        <end position="937"/>
    </location>
</feature>
<dbReference type="InterPro" id="IPR021109">
    <property type="entry name" value="Peptidase_aspartic_dom_sf"/>
</dbReference>
<keyword evidence="1" id="KW-0808">Transferase</keyword>
<accession>A0A699GNI6</accession>
<evidence type="ECO:0000259" key="8">
    <source>
        <dbReference type="PROSITE" id="PS50994"/>
    </source>
</evidence>
<dbReference type="CDD" id="cd01647">
    <property type="entry name" value="RT_LTR"/>
    <property type="match status" value="1"/>
</dbReference>
<dbReference type="CDD" id="cd00303">
    <property type="entry name" value="retropepsin_like"/>
    <property type="match status" value="2"/>
</dbReference>
<feature type="domain" description="Integrase catalytic" evidence="8">
    <location>
        <begin position="656"/>
        <end position="743"/>
    </location>
</feature>
<evidence type="ECO:0000256" key="4">
    <source>
        <dbReference type="ARBA" id="ARBA00022759"/>
    </source>
</evidence>
<dbReference type="GO" id="GO:0004519">
    <property type="term" value="F:endonuclease activity"/>
    <property type="evidence" value="ECO:0007669"/>
    <property type="project" value="UniProtKB-KW"/>
</dbReference>
<evidence type="ECO:0000256" key="6">
    <source>
        <dbReference type="SAM" id="MobiDB-lite"/>
    </source>
</evidence>
<dbReference type="Gene3D" id="3.30.70.270">
    <property type="match status" value="2"/>
</dbReference>
<dbReference type="Pfam" id="PF00078">
    <property type="entry name" value="RVT_1"/>
    <property type="match status" value="2"/>
</dbReference>
<dbReference type="GO" id="GO:0015074">
    <property type="term" value="P:DNA integration"/>
    <property type="evidence" value="ECO:0007669"/>
    <property type="project" value="InterPro"/>
</dbReference>
<evidence type="ECO:0000256" key="3">
    <source>
        <dbReference type="ARBA" id="ARBA00022722"/>
    </source>
</evidence>
<reference evidence="9" key="1">
    <citation type="journal article" date="2019" name="Sci. Rep.">
        <title>Draft genome of Tanacetum cinerariifolium, the natural source of mosquito coil.</title>
        <authorList>
            <person name="Yamashiro T."/>
            <person name="Shiraishi A."/>
            <person name="Satake H."/>
            <person name="Nakayama K."/>
        </authorList>
    </citation>
    <scope>NUCLEOTIDE SEQUENCE</scope>
</reference>
<feature type="compositionally biased region" description="Polar residues" evidence="6">
    <location>
        <begin position="926"/>
        <end position="935"/>
    </location>
</feature>
<dbReference type="InterPro" id="IPR043502">
    <property type="entry name" value="DNA/RNA_pol_sf"/>
</dbReference>
<dbReference type="InterPro" id="IPR050951">
    <property type="entry name" value="Retrovirus_Pol_polyprotein"/>
</dbReference>
<keyword evidence="5" id="KW-0479">Metal-binding</keyword>
<sequence length="1631" mass="186911">MTSTLKYTDVPNDAIKLMLFPYSLEGDARIWDSSSKTDDRIDKLADQISNLVEIVNKQVITPATAKAVEKTCVICGDAHAYYDCIATDRNQPSVCVATSTYNQGSLPNQASNQIPPPGFAPVQNNQNRLNDQKLREKATNQMERFFQIFHDLHFDISFVDALLLMPKFASTIKSLLTNKDKLFELANVPLNENCLAMLLKKLPEKLGDPDKFLLPCDFSRIDKLSLPELTPTRMTLELADRSITHPKGVAKYVFVKVGRFHFPTDFVVVDFEADPRVPLILGRSFLRTSRALIDVYGEEITFWVNDESYNFKSRNPTLVSNPSFSEETKSEFCKEPIVKFSSPTLTPFGERGIIYLEKLLNDDPFQLPLMDLKQAEKTKAKSSIEEPPELELKELPSHLEYAFLEETKKLHIIIAKDLKDVEKEALIKVLKSHKRAIAWKISDIKDGFLGYFQIPIDPQDQEKTTFTCPYVTFTYDRMPFGLCNATDTFQRCMIAIFHDMIEKTMEVFMDGLSVFEDSFSSCLSKLDKMLKRCEDTNLMLNWEKYHFMCKERIMLGHKISKSGIEVDRVKVDVIAKLHHLTTFKDQIIRQCVNGQEAIDILKACHEGPTRGQHGANLIAKKVFDAGFFLPTIYRDDHDMIKSCDTCQRQGKISQRDEMPQNAIQFARIMTKYGVTHHLATAYHPQMSGQVEVSNRGLKRILERTVGENHSSWSDKLDDALWAFRTAFKTPIGCTPYKLAYENYLIYKERTKKLHDSKIRNRIFNVGDQVLLLNSCLKIFSGKLKTHWSGPFTITQVFLYGTVELSQPNGPNFKVNGYRVKHYFGGDIPSKIGGQILDNNNGWLEEDPEEELREENEDIVNNEENDAEFGSNFHVGESSALRDLLAGNSKVYALGPMCYDLKSVHTGVKRLSKQMHNRIMPPKRRSQTNPQPTLTQEDVDQLVRDRIEAAIKDERESVKREELRAGGPAGGPATAPMAQDCSFTGFLKCGPTQFHMTKGAVGLIRWFEKMENTFEISECAEGKKVKFALLHFMAELLLGGILRFNDLALLCPDAVPNEKKKVELYIKGLPEIIKGETTSFRPITLNEAMRMAHALMEQKIQAKNERIAEGLKRKMGHKAKDRQSKNVASGAAVHPNAVCYKCRERGHKSYECPKKADCARWKHARADKSFVDIKFTHLIDIKPVKLNLNYEVELADGKVVSTNSILRGCTLNLLDHLFDINLMPLELGMLDVIVGMDWLVERDALIVCGRKEQENHRKRIPVVHSSSDGERTNEETTARRASDLLTNVPTVFMDLMNRVCKPYLDKFMIVFIDDILIDSKNKEDHEKYMKTILELLKNEKLYANFLKCDFWPESIHFLGHVIDSNGVHVDPTKVEAIQNWSAPTTTTEKELNLRQRRWIKLLSDYDCEIHYHLGKGNVVTDALSQKDREPLRVRSLVMTVHTSLPEKILEAQTEAMKEENVKAENLRRDMIMHESHKSKYSIHPGLDKIHQDIKKLYWWPNMKADITTFVSKCLACAKVKAEHQKPSGLLQQPEIPKWKWEKITMDFVSRLPRTPSGYDLIWVIVDRLTKSVHFLPMKRRIVLRSWLSYENLVIPLEEIQLDDKLHFIKEPMEIMDREGKQLKQSQIPIFKV</sequence>
<evidence type="ECO:0000256" key="2">
    <source>
        <dbReference type="ARBA" id="ARBA00022695"/>
    </source>
</evidence>
<feature type="region of interest" description="Disordered" evidence="6">
    <location>
        <begin position="953"/>
        <end position="973"/>
    </location>
</feature>
<dbReference type="GO" id="GO:0003676">
    <property type="term" value="F:nucleic acid binding"/>
    <property type="evidence" value="ECO:0007669"/>
    <property type="project" value="InterPro"/>
</dbReference>
<dbReference type="Pfam" id="PF17921">
    <property type="entry name" value="Integrase_H2C2"/>
    <property type="match status" value="1"/>
</dbReference>
<proteinExistence type="predicted"/>
<dbReference type="PANTHER" id="PTHR37984:SF5">
    <property type="entry name" value="PROTEIN NYNRIN-LIKE"/>
    <property type="match status" value="1"/>
</dbReference>
<feature type="compositionally biased region" description="Basic and acidic residues" evidence="6">
    <location>
        <begin position="953"/>
        <end position="963"/>
    </location>
</feature>
<comment type="caution">
    <text evidence="9">The sequence shown here is derived from an EMBL/GenBank/DDBJ whole genome shotgun (WGS) entry which is preliminary data.</text>
</comment>
<keyword evidence="9" id="KW-0695">RNA-directed DNA polymerase</keyword>
<dbReference type="PANTHER" id="PTHR37984">
    <property type="entry name" value="PROTEIN CBG26694"/>
    <property type="match status" value="1"/>
</dbReference>
<keyword evidence="5" id="KW-0862">Zinc</keyword>
<dbReference type="InterPro" id="IPR043128">
    <property type="entry name" value="Rev_trsase/Diguanyl_cyclase"/>
</dbReference>
<dbReference type="SUPFAM" id="SSF56672">
    <property type="entry name" value="DNA/RNA polymerases"/>
    <property type="match status" value="2"/>
</dbReference>
<dbReference type="GO" id="GO:0008270">
    <property type="term" value="F:zinc ion binding"/>
    <property type="evidence" value="ECO:0007669"/>
    <property type="project" value="UniProtKB-KW"/>
</dbReference>
<dbReference type="InterPro" id="IPR000477">
    <property type="entry name" value="RT_dom"/>
</dbReference>